<protein>
    <submittedName>
        <fullName evidence="6">RpiR family transcriptional regulator</fullName>
    </submittedName>
</protein>
<dbReference type="KEGG" id="csq:CSCA_0114"/>
<dbReference type="GO" id="GO:1901135">
    <property type="term" value="P:carbohydrate derivative metabolic process"/>
    <property type="evidence" value="ECO:0007669"/>
    <property type="project" value="InterPro"/>
</dbReference>
<proteinExistence type="predicted"/>
<dbReference type="InterPro" id="IPR036388">
    <property type="entry name" value="WH-like_DNA-bd_sf"/>
</dbReference>
<dbReference type="Gene3D" id="3.40.50.10490">
    <property type="entry name" value="Glucose-6-phosphate isomerase like protein, domain 1"/>
    <property type="match status" value="1"/>
</dbReference>
<evidence type="ECO:0000259" key="4">
    <source>
        <dbReference type="PROSITE" id="PS51071"/>
    </source>
</evidence>
<feature type="domain" description="SIS" evidence="5">
    <location>
        <begin position="134"/>
        <end position="274"/>
    </location>
</feature>
<dbReference type="InterPro" id="IPR009057">
    <property type="entry name" value="Homeodomain-like_sf"/>
</dbReference>
<gene>
    <name evidence="6" type="ORF">CSCA_0114</name>
</gene>
<organism evidence="6 7">
    <name type="scientific">Clostridium scatologenes</name>
    <dbReference type="NCBI Taxonomy" id="1548"/>
    <lineage>
        <taxon>Bacteria</taxon>
        <taxon>Bacillati</taxon>
        <taxon>Bacillota</taxon>
        <taxon>Clostridia</taxon>
        <taxon>Eubacteriales</taxon>
        <taxon>Clostridiaceae</taxon>
        <taxon>Clostridium</taxon>
    </lineage>
</organism>
<dbReference type="EMBL" id="CP009933">
    <property type="protein sequence ID" value="AKA67239.1"/>
    <property type="molecule type" value="Genomic_DNA"/>
</dbReference>
<name>A0A0E3JY55_CLOSL</name>
<evidence type="ECO:0000313" key="6">
    <source>
        <dbReference type="EMBL" id="AKA67239.1"/>
    </source>
</evidence>
<feature type="domain" description="HTH rpiR-type" evidence="4">
    <location>
        <begin position="3"/>
        <end position="79"/>
    </location>
</feature>
<reference evidence="6 7" key="1">
    <citation type="journal article" date="2015" name="J. Biotechnol.">
        <title>Complete genome sequence of a malodorant-producing acetogen, Clostridium scatologenes ATCC 25775(T).</title>
        <authorList>
            <person name="Zhu Z."/>
            <person name="Guo T."/>
            <person name="Zheng H."/>
            <person name="Song T."/>
            <person name="Ouyang P."/>
            <person name="Xie J."/>
        </authorList>
    </citation>
    <scope>NUCLEOTIDE SEQUENCE [LARGE SCALE GENOMIC DNA]</scope>
    <source>
        <strain evidence="6 7">ATCC 25775</strain>
    </source>
</reference>
<dbReference type="PANTHER" id="PTHR30514:SF1">
    <property type="entry name" value="HTH-TYPE TRANSCRIPTIONAL REGULATOR HEXR-RELATED"/>
    <property type="match status" value="1"/>
</dbReference>
<dbReference type="CDD" id="cd05013">
    <property type="entry name" value="SIS_RpiR"/>
    <property type="match status" value="1"/>
</dbReference>
<dbReference type="AlphaFoldDB" id="A0A0E3JY55"/>
<dbReference type="PROSITE" id="PS51464">
    <property type="entry name" value="SIS"/>
    <property type="match status" value="1"/>
</dbReference>
<dbReference type="RefSeq" id="WP_029162159.1">
    <property type="nucleotide sequence ID" value="NZ_CP009933.1"/>
</dbReference>
<dbReference type="InterPro" id="IPR035472">
    <property type="entry name" value="RpiR-like_SIS"/>
</dbReference>
<dbReference type="Proteomes" id="UP000033115">
    <property type="component" value="Chromosome"/>
</dbReference>
<evidence type="ECO:0000256" key="2">
    <source>
        <dbReference type="ARBA" id="ARBA00023125"/>
    </source>
</evidence>
<dbReference type="SUPFAM" id="SSF53697">
    <property type="entry name" value="SIS domain"/>
    <property type="match status" value="1"/>
</dbReference>
<dbReference type="STRING" id="1548.CSCA_0114"/>
<dbReference type="HOGENOM" id="CLU_055769_0_4_9"/>
<dbReference type="GO" id="GO:0097367">
    <property type="term" value="F:carbohydrate derivative binding"/>
    <property type="evidence" value="ECO:0007669"/>
    <property type="project" value="InterPro"/>
</dbReference>
<dbReference type="PROSITE" id="PS51071">
    <property type="entry name" value="HTH_RPIR"/>
    <property type="match status" value="1"/>
</dbReference>
<evidence type="ECO:0000259" key="5">
    <source>
        <dbReference type="PROSITE" id="PS51464"/>
    </source>
</evidence>
<dbReference type="GO" id="GO:0003700">
    <property type="term" value="F:DNA-binding transcription factor activity"/>
    <property type="evidence" value="ECO:0007669"/>
    <property type="project" value="InterPro"/>
</dbReference>
<keyword evidence="1" id="KW-0805">Transcription regulation</keyword>
<dbReference type="SUPFAM" id="SSF46689">
    <property type="entry name" value="Homeodomain-like"/>
    <property type="match status" value="1"/>
</dbReference>
<evidence type="ECO:0000256" key="3">
    <source>
        <dbReference type="ARBA" id="ARBA00023163"/>
    </source>
</evidence>
<keyword evidence="3" id="KW-0804">Transcription</keyword>
<dbReference type="InterPro" id="IPR046348">
    <property type="entry name" value="SIS_dom_sf"/>
</dbReference>
<dbReference type="InterPro" id="IPR001347">
    <property type="entry name" value="SIS_dom"/>
</dbReference>
<dbReference type="GO" id="GO:0003677">
    <property type="term" value="F:DNA binding"/>
    <property type="evidence" value="ECO:0007669"/>
    <property type="project" value="UniProtKB-KW"/>
</dbReference>
<dbReference type="Pfam" id="PF01380">
    <property type="entry name" value="SIS"/>
    <property type="match status" value="1"/>
</dbReference>
<dbReference type="PANTHER" id="PTHR30514">
    <property type="entry name" value="GLUCOKINASE"/>
    <property type="match status" value="1"/>
</dbReference>
<dbReference type="InterPro" id="IPR000281">
    <property type="entry name" value="HTH_RpiR"/>
</dbReference>
<dbReference type="InterPro" id="IPR047640">
    <property type="entry name" value="RpiR-like"/>
</dbReference>
<dbReference type="Gene3D" id="1.10.10.10">
    <property type="entry name" value="Winged helix-like DNA-binding domain superfamily/Winged helix DNA-binding domain"/>
    <property type="match status" value="1"/>
</dbReference>
<accession>A0A0E3JY55</accession>
<sequence length="296" mass="32784">MQDNLFTTIRSRYNTLSKIQKNIADYILSNKNEAVRLTISDLAQKCSVSEPTVIRFINKLDYNSYQTFRIDMAGELSKENTTATSSSIINIADGYQNIEASDSIETVKQKVVSSAACAINDLNNIINIEDLNTAVNLILNCDSILFYGSGGSSVIAMDAYHKFMRIGKRVSFDINSHFSLIKTSHLKADDVVVLISHTGESREVLECAENAKKAGCKIIGITSYLNSSLAKISDVALFSSTYDLKYYTDAMVSRLIQLVILDMIFISVSLKMGDESKLMIEKSRDAISVAKKSIMK</sequence>
<keyword evidence="2" id="KW-0238">DNA-binding</keyword>
<keyword evidence="7" id="KW-1185">Reference proteome</keyword>
<evidence type="ECO:0000313" key="7">
    <source>
        <dbReference type="Proteomes" id="UP000033115"/>
    </source>
</evidence>
<dbReference type="Pfam" id="PF01418">
    <property type="entry name" value="HTH_6"/>
    <property type="match status" value="1"/>
</dbReference>
<evidence type="ECO:0000256" key="1">
    <source>
        <dbReference type="ARBA" id="ARBA00023015"/>
    </source>
</evidence>